<feature type="domain" description="NR LBD" evidence="14">
    <location>
        <begin position="214"/>
        <end position="508"/>
    </location>
</feature>
<keyword evidence="7 11" id="KW-0238">DNA-binding</keyword>
<evidence type="ECO:0000259" key="14">
    <source>
        <dbReference type="PROSITE" id="PS51843"/>
    </source>
</evidence>
<evidence type="ECO:0000256" key="9">
    <source>
        <dbReference type="ARBA" id="ARBA00023170"/>
    </source>
</evidence>
<dbReference type="Proteomes" id="UP000887540">
    <property type="component" value="Unplaced"/>
</dbReference>
<dbReference type="SMART" id="SM00430">
    <property type="entry name" value="HOLI"/>
    <property type="match status" value="1"/>
</dbReference>
<keyword evidence="8 11" id="KW-0804">Transcription</keyword>
<keyword evidence="5 11" id="KW-0862">Zinc</keyword>
<evidence type="ECO:0000256" key="10">
    <source>
        <dbReference type="ARBA" id="ARBA00023242"/>
    </source>
</evidence>
<dbReference type="InterPro" id="IPR051152">
    <property type="entry name" value="C.elegans_Orphan_NR"/>
</dbReference>
<feature type="domain" description="Nuclear receptor" evidence="13">
    <location>
        <begin position="29"/>
        <end position="104"/>
    </location>
</feature>
<dbReference type="PANTHER" id="PTHR45680">
    <property type="entry name" value="NUCLEAR HORMONE RECEPTOR FAMILY"/>
    <property type="match status" value="1"/>
</dbReference>
<organism evidence="15 16">
    <name type="scientific">Acrobeloides nanus</name>
    <dbReference type="NCBI Taxonomy" id="290746"/>
    <lineage>
        <taxon>Eukaryota</taxon>
        <taxon>Metazoa</taxon>
        <taxon>Ecdysozoa</taxon>
        <taxon>Nematoda</taxon>
        <taxon>Chromadorea</taxon>
        <taxon>Rhabditida</taxon>
        <taxon>Tylenchina</taxon>
        <taxon>Cephalobomorpha</taxon>
        <taxon>Cephaloboidea</taxon>
        <taxon>Cephalobidae</taxon>
        <taxon>Acrobeloides</taxon>
    </lineage>
</organism>
<evidence type="ECO:0000313" key="16">
    <source>
        <dbReference type="WBParaSite" id="ACRNAN_scaffold4998.g9339.t3"/>
    </source>
</evidence>
<dbReference type="InterPro" id="IPR049636">
    <property type="entry name" value="HNF4-like_DBD"/>
</dbReference>
<accession>A0A914E2G3</accession>
<keyword evidence="15" id="KW-1185">Reference proteome</keyword>
<dbReference type="InterPro" id="IPR013088">
    <property type="entry name" value="Znf_NHR/GATA"/>
</dbReference>
<dbReference type="PROSITE" id="PS51843">
    <property type="entry name" value="NR_LBD"/>
    <property type="match status" value="1"/>
</dbReference>
<dbReference type="GO" id="GO:0003700">
    <property type="term" value="F:DNA-binding transcription factor activity"/>
    <property type="evidence" value="ECO:0007669"/>
    <property type="project" value="InterPro"/>
</dbReference>
<evidence type="ECO:0000256" key="6">
    <source>
        <dbReference type="ARBA" id="ARBA00023015"/>
    </source>
</evidence>
<dbReference type="GO" id="GO:0008270">
    <property type="term" value="F:zinc ion binding"/>
    <property type="evidence" value="ECO:0007669"/>
    <property type="project" value="UniProtKB-KW"/>
</dbReference>
<evidence type="ECO:0000313" key="15">
    <source>
        <dbReference type="Proteomes" id="UP000887540"/>
    </source>
</evidence>
<dbReference type="CDD" id="cd06960">
    <property type="entry name" value="NR_DBD_HNF4A"/>
    <property type="match status" value="1"/>
</dbReference>
<evidence type="ECO:0000256" key="3">
    <source>
        <dbReference type="ARBA" id="ARBA00022723"/>
    </source>
</evidence>
<dbReference type="PROSITE" id="PS00031">
    <property type="entry name" value="NUCLEAR_REC_DBD_1"/>
    <property type="match status" value="1"/>
</dbReference>
<evidence type="ECO:0000256" key="11">
    <source>
        <dbReference type="RuleBase" id="RU004334"/>
    </source>
</evidence>
<evidence type="ECO:0000256" key="1">
    <source>
        <dbReference type="ARBA" id="ARBA00004123"/>
    </source>
</evidence>
<evidence type="ECO:0000259" key="13">
    <source>
        <dbReference type="PROSITE" id="PS51030"/>
    </source>
</evidence>
<keyword evidence="6 11" id="KW-0805">Transcription regulation</keyword>
<dbReference type="SUPFAM" id="SSF48508">
    <property type="entry name" value="Nuclear receptor ligand-binding domain"/>
    <property type="match status" value="1"/>
</dbReference>
<dbReference type="InterPro" id="IPR001628">
    <property type="entry name" value="Znf_hrmn_rcpt"/>
</dbReference>
<dbReference type="SMART" id="SM00399">
    <property type="entry name" value="ZnF_C4"/>
    <property type="match status" value="1"/>
</dbReference>
<feature type="region of interest" description="Disordered" evidence="12">
    <location>
        <begin position="113"/>
        <end position="141"/>
    </location>
</feature>
<dbReference type="PANTHER" id="PTHR45680:SF23">
    <property type="entry name" value="NUCLEAR HORMONE RECEPTOR FAMILY"/>
    <property type="match status" value="1"/>
</dbReference>
<proteinExistence type="inferred from homology"/>
<reference evidence="16" key="1">
    <citation type="submission" date="2022-11" db="UniProtKB">
        <authorList>
            <consortium name="WormBaseParasite"/>
        </authorList>
    </citation>
    <scope>IDENTIFICATION</scope>
</reference>
<dbReference type="SUPFAM" id="SSF57716">
    <property type="entry name" value="Glucocorticoid receptor-like (DNA-binding domain)"/>
    <property type="match status" value="1"/>
</dbReference>
<dbReference type="PROSITE" id="PS51030">
    <property type="entry name" value="NUCLEAR_REC_DBD_2"/>
    <property type="match status" value="1"/>
</dbReference>
<keyword evidence="4 11" id="KW-0863">Zinc-finger</keyword>
<keyword evidence="3 11" id="KW-0479">Metal-binding</keyword>
<dbReference type="Pfam" id="PF00105">
    <property type="entry name" value="zf-C4"/>
    <property type="match status" value="1"/>
</dbReference>
<evidence type="ECO:0000256" key="2">
    <source>
        <dbReference type="ARBA" id="ARBA00005993"/>
    </source>
</evidence>
<evidence type="ECO:0000256" key="8">
    <source>
        <dbReference type="ARBA" id="ARBA00023163"/>
    </source>
</evidence>
<dbReference type="Pfam" id="PF00104">
    <property type="entry name" value="Hormone_recep"/>
    <property type="match status" value="2"/>
</dbReference>
<keyword evidence="9 11" id="KW-0675">Receptor</keyword>
<dbReference type="WBParaSite" id="ACRNAN_scaffold4998.g9339.t3">
    <property type="protein sequence ID" value="ACRNAN_scaffold4998.g9339.t3"/>
    <property type="gene ID" value="ACRNAN_scaffold4998.g9339"/>
</dbReference>
<dbReference type="FunFam" id="3.30.50.10:FF:000030">
    <property type="entry name" value="Nuclear Hormone Receptor family"/>
    <property type="match status" value="1"/>
</dbReference>
<evidence type="ECO:0000256" key="12">
    <source>
        <dbReference type="SAM" id="MobiDB-lite"/>
    </source>
</evidence>
<evidence type="ECO:0000256" key="5">
    <source>
        <dbReference type="ARBA" id="ARBA00022833"/>
    </source>
</evidence>
<sequence length="508" mass="58041">MSMFYNYFAQTYVPINRRGMRVVGETRQNLTCAICGDKADGQHFGADACRACAAFFRRTIAGKLKYVCRFEDGCEINKTYRCMCRSCRLSKCIRVGMNPNAVQAIRAPIKPYIRRDDHRASTSSNRSSDGELTDPATPIDVTTYQGNDVSSSCSGNSPDSGFGSLPKIESLSMSLCSPLPPVQKKPLHEIVEASAPEYIVDSSSLPPSHPILTQMLFGYQRLLDRRDECFSRPGPEWAENDAPRRTFLQQNVLCVTDYVHMLRTEVEWISEMLSTFNGYRDLPTNEKVTIFKHFWMHFVIFERTFESFRVMGGEQDDHRMAMPNGDVYDVISGSYDLTGVTDLPIEQVRPSCIPWFAVAAKEMLPAVKALQPTDMEMIFAIGYIICQPWYKIAALNMLPPMKVLQPTDMEMIFAIGYMLWSVKEIESKLQPETITFAENMRDILYDEIFAYYHTELQQCNYVKRMGDLVRLIGQTEKIVAHRNEDVMLNKIFNWAKVDVFLTDVFESD</sequence>
<dbReference type="GO" id="GO:0005634">
    <property type="term" value="C:nucleus"/>
    <property type="evidence" value="ECO:0007669"/>
    <property type="project" value="UniProtKB-SubCell"/>
</dbReference>
<name>A0A914E2G3_9BILA</name>
<dbReference type="InterPro" id="IPR000536">
    <property type="entry name" value="Nucl_hrmn_rcpt_lig-bd"/>
</dbReference>
<dbReference type="AlphaFoldDB" id="A0A914E2G3"/>
<keyword evidence="10 11" id="KW-0539">Nucleus</keyword>
<dbReference type="Gene3D" id="3.30.50.10">
    <property type="entry name" value="Erythroid Transcription Factor GATA-1, subunit A"/>
    <property type="match status" value="1"/>
</dbReference>
<dbReference type="InterPro" id="IPR035500">
    <property type="entry name" value="NHR-like_dom_sf"/>
</dbReference>
<comment type="subcellular location">
    <subcellularLocation>
        <location evidence="1 11">Nucleus</location>
    </subcellularLocation>
</comment>
<evidence type="ECO:0000256" key="7">
    <source>
        <dbReference type="ARBA" id="ARBA00023125"/>
    </source>
</evidence>
<dbReference type="GO" id="GO:0000978">
    <property type="term" value="F:RNA polymerase II cis-regulatory region sequence-specific DNA binding"/>
    <property type="evidence" value="ECO:0007669"/>
    <property type="project" value="InterPro"/>
</dbReference>
<comment type="similarity">
    <text evidence="2 11">Belongs to the nuclear hormone receptor family.</text>
</comment>
<dbReference type="PRINTS" id="PR00047">
    <property type="entry name" value="STROIDFINGER"/>
</dbReference>
<protein>
    <submittedName>
        <fullName evidence="16">Uncharacterized protein</fullName>
    </submittedName>
</protein>
<evidence type="ECO:0000256" key="4">
    <source>
        <dbReference type="ARBA" id="ARBA00022771"/>
    </source>
</evidence>
<dbReference type="Gene3D" id="1.10.565.10">
    <property type="entry name" value="Retinoid X Receptor"/>
    <property type="match status" value="1"/>
</dbReference>